<dbReference type="OrthoDB" id="283553at2759"/>
<dbReference type="EMBL" id="DS022307">
    <property type="protein sequence ID" value="OAJ42155.1"/>
    <property type="molecule type" value="Genomic_DNA"/>
</dbReference>
<dbReference type="GO" id="GO:0005881">
    <property type="term" value="C:cytoplasmic microtubule"/>
    <property type="evidence" value="ECO:0007669"/>
    <property type="project" value="TreeGrafter"/>
</dbReference>
<comment type="subcellular location">
    <subcellularLocation>
        <location evidence="1">Cytoplasm</location>
        <location evidence="1">Cytoskeleton</location>
        <location evidence="1">Microtubule organizing center</location>
        <location evidence="1">Centrosome</location>
    </subcellularLocation>
</comment>
<dbReference type="STRING" id="403673.A0A177WR76"/>
<name>A0A177WR76_BATDL</name>
<evidence type="ECO:0000313" key="7">
    <source>
        <dbReference type="EMBL" id="OAJ42155.1"/>
    </source>
</evidence>
<evidence type="ECO:0000256" key="3">
    <source>
        <dbReference type="ARBA" id="ARBA00023212"/>
    </source>
</evidence>
<comment type="similarity">
    <text evidence="4">Belongs to the CFAP96 family.</text>
</comment>
<dbReference type="PANTHER" id="PTHR31144:SF1">
    <property type="entry name" value="UPF0602 PROTEIN C4ORF47"/>
    <property type="match status" value="1"/>
</dbReference>
<dbReference type="eggNOG" id="ENOG502QVET">
    <property type="taxonomic scope" value="Eukaryota"/>
</dbReference>
<proteinExistence type="inferred from homology"/>
<evidence type="ECO:0000256" key="6">
    <source>
        <dbReference type="SAM" id="MobiDB-lite"/>
    </source>
</evidence>
<gene>
    <name evidence="7" type="ORF">BDEG_25652</name>
</gene>
<evidence type="ECO:0000256" key="5">
    <source>
        <dbReference type="ARBA" id="ARBA00035693"/>
    </source>
</evidence>
<organism evidence="7 8">
    <name type="scientific">Batrachochytrium dendrobatidis (strain JEL423)</name>
    <dbReference type="NCBI Taxonomy" id="403673"/>
    <lineage>
        <taxon>Eukaryota</taxon>
        <taxon>Fungi</taxon>
        <taxon>Fungi incertae sedis</taxon>
        <taxon>Chytridiomycota</taxon>
        <taxon>Chytridiomycota incertae sedis</taxon>
        <taxon>Chytridiomycetes</taxon>
        <taxon>Rhizophydiales</taxon>
        <taxon>Rhizophydiales incertae sedis</taxon>
        <taxon>Batrachochytrium</taxon>
    </lineage>
</organism>
<dbReference type="VEuPathDB" id="FungiDB:BDEG_25652"/>
<evidence type="ECO:0000313" key="8">
    <source>
        <dbReference type="Proteomes" id="UP000077115"/>
    </source>
</evidence>
<sequence>MSKGKKSTSGDIGVKYGRSDLTRMGLFSEPQYVSSGESYNSKKQASALDYRTKGKQFLTAPAKRGQDTKDAYFDKEYIRLFENEPYTDLVVLRRRWRIQAKERNITNVPFKPSSVPPKPSGKGCHWGTIEQQWPLDTKGFDLPLSHRETDVEKPVHEPKNFLTAPPKQGSGYGYANITIGKSYQYESDPFDRSEKLDKQERSENKKKMIGERPFVSSSINHEFFNAFAGLSGSSDEKYSEAGHGAMSRPIKKAFLPTIPFKPTSCCNNTINPYPSYEPPKGGELKAEAKPVVSGSRHNTVFKPSGITGSYPIRSIIEVSCPLAPPTWIQDSLSAAVLAAD</sequence>
<keyword evidence="2" id="KW-0963">Cytoplasm</keyword>
<evidence type="ECO:0000256" key="4">
    <source>
        <dbReference type="ARBA" id="ARBA00035656"/>
    </source>
</evidence>
<dbReference type="PANTHER" id="PTHR31144">
    <property type="entry name" value="UPF0602 PROTEIN C4ORF47"/>
    <property type="match status" value="1"/>
</dbReference>
<feature type="region of interest" description="Disordered" evidence="6">
    <location>
        <begin position="189"/>
        <end position="208"/>
    </location>
</feature>
<accession>A0A177WR76</accession>
<dbReference type="Proteomes" id="UP000077115">
    <property type="component" value="Unassembled WGS sequence"/>
</dbReference>
<dbReference type="AlphaFoldDB" id="A0A177WR76"/>
<protein>
    <recommendedName>
        <fullName evidence="5">Cilia-and flagella-associated protein 96</fullName>
    </recommendedName>
</protein>
<reference evidence="7 8" key="2">
    <citation type="submission" date="2016-05" db="EMBL/GenBank/DDBJ databases">
        <title>Lineage-specific infection strategies underlie the spectrum of fungal disease in amphibians.</title>
        <authorList>
            <person name="Cuomo C.A."/>
            <person name="Farrer R.A."/>
            <person name="James T."/>
            <person name="Longcore J."/>
            <person name="Birren B."/>
        </authorList>
    </citation>
    <scope>NUCLEOTIDE SEQUENCE [LARGE SCALE GENOMIC DNA]</scope>
    <source>
        <strain evidence="7 8">JEL423</strain>
    </source>
</reference>
<dbReference type="InterPro" id="IPR029358">
    <property type="entry name" value="CFAP96"/>
</dbReference>
<reference evidence="7 8" key="1">
    <citation type="submission" date="2006-10" db="EMBL/GenBank/DDBJ databases">
        <title>The Genome Sequence of Batrachochytrium dendrobatidis JEL423.</title>
        <authorList>
            <consortium name="The Broad Institute Genome Sequencing Platform"/>
            <person name="Birren B."/>
            <person name="Lander E."/>
            <person name="Galagan J."/>
            <person name="Cuomo C."/>
            <person name="Devon K."/>
            <person name="Jaffe D."/>
            <person name="Butler J."/>
            <person name="Alvarez P."/>
            <person name="Gnerre S."/>
            <person name="Grabherr M."/>
            <person name="Kleber M."/>
            <person name="Mauceli E."/>
            <person name="Brockman W."/>
            <person name="Young S."/>
            <person name="LaButti K."/>
            <person name="Sykes S."/>
            <person name="DeCaprio D."/>
            <person name="Crawford M."/>
            <person name="Koehrsen M."/>
            <person name="Engels R."/>
            <person name="Montgomery P."/>
            <person name="Pearson M."/>
            <person name="Howarth C."/>
            <person name="Larson L."/>
            <person name="White J."/>
            <person name="O'Leary S."/>
            <person name="Kodira C."/>
            <person name="Zeng Q."/>
            <person name="Yandava C."/>
            <person name="Alvarado L."/>
            <person name="Longcore J."/>
            <person name="James T."/>
        </authorList>
    </citation>
    <scope>NUCLEOTIDE SEQUENCE [LARGE SCALE GENOMIC DNA]</scope>
    <source>
        <strain evidence="7 8">JEL423</strain>
    </source>
</reference>
<evidence type="ECO:0000256" key="2">
    <source>
        <dbReference type="ARBA" id="ARBA00022490"/>
    </source>
</evidence>
<evidence type="ECO:0000256" key="1">
    <source>
        <dbReference type="ARBA" id="ARBA00004300"/>
    </source>
</evidence>
<keyword evidence="3" id="KW-0206">Cytoskeleton</keyword>
<dbReference type="Pfam" id="PF15239">
    <property type="entry name" value="CFAP96-like"/>
    <property type="match status" value="1"/>
</dbReference>